<dbReference type="RefSeq" id="WP_190446900.1">
    <property type="nucleotide sequence ID" value="NZ_JAMPLM010000021.1"/>
</dbReference>
<sequence>MFFDLSTRAGELEIAIVIPMFKARLMVSRALIASNFPYARFIAPDVCHATDLWFSSSR</sequence>
<protein>
    <submittedName>
        <fullName evidence="1">Uncharacterized protein</fullName>
    </submittedName>
</protein>
<keyword evidence="2" id="KW-1185">Reference proteome</keyword>
<dbReference type="EMBL" id="JAMPLM010000021">
    <property type="protein sequence ID" value="MEP1060743.1"/>
    <property type="molecule type" value="Genomic_DNA"/>
</dbReference>
<dbReference type="Proteomes" id="UP001476950">
    <property type="component" value="Unassembled WGS sequence"/>
</dbReference>
<organism evidence="1 2">
    <name type="scientific">Stenomitos frigidus AS-A4</name>
    <dbReference type="NCBI Taxonomy" id="2933935"/>
    <lineage>
        <taxon>Bacteria</taxon>
        <taxon>Bacillati</taxon>
        <taxon>Cyanobacteriota</taxon>
        <taxon>Cyanophyceae</taxon>
        <taxon>Leptolyngbyales</taxon>
        <taxon>Leptolyngbyaceae</taxon>
        <taxon>Stenomitos</taxon>
    </lineage>
</organism>
<accession>A0ABV0KNC6</accession>
<proteinExistence type="predicted"/>
<comment type="caution">
    <text evidence="1">The sequence shown here is derived from an EMBL/GenBank/DDBJ whole genome shotgun (WGS) entry which is preliminary data.</text>
</comment>
<gene>
    <name evidence="1" type="ORF">NDI38_20125</name>
</gene>
<name>A0ABV0KNC6_9CYAN</name>
<evidence type="ECO:0000313" key="1">
    <source>
        <dbReference type="EMBL" id="MEP1060743.1"/>
    </source>
</evidence>
<evidence type="ECO:0000313" key="2">
    <source>
        <dbReference type="Proteomes" id="UP001476950"/>
    </source>
</evidence>
<reference evidence="1 2" key="1">
    <citation type="submission" date="2022-04" db="EMBL/GenBank/DDBJ databases">
        <title>Positive selection, recombination, and allopatry shape intraspecific diversity of widespread and dominant cyanobacteria.</title>
        <authorList>
            <person name="Wei J."/>
            <person name="Shu W."/>
            <person name="Hu C."/>
        </authorList>
    </citation>
    <scope>NUCLEOTIDE SEQUENCE [LARGE SCALE GENOMIC DNA]</scope>
    <source>
        <strain evidence="1 2">AS-A4</strain>
    </source>
</reference>